<proteinExistence type="predicted"/>
<gene>
    <name evidence="2" type="ORF">JF888_13125</name>
</gene>
<evidence type="ECO:0000313" key="3">
    <source>
        <dbReference type="Proteomes" id="UP000620075"/>
    </source>
</evidence>
<dbReference type="EMBL" id="JAEKNQ010000053">
    <property type="protein sequence ID" value="MBJ7604115.1"/>
    <property type="molecule type" value="Genomic_DNA"/>
</dbReference>
<feature type="domain" description="DinB-like" evidence="1">
    <location>
        <begin position="16"/>
        <end position="140"/>
    </location>
</feature>
<dbReference type="InterPro" id="IPR034660">
    <property type="entry name" value="DinB/YfiT-like"/>
</dbReference>
<dbReference type="Gene3D" id="1.20.120.450">
    <property type="entry name" value="dinb family like domain"/>
    <property type="match status" value="1"/>
</dbReference>
<dbReference type="Pfam" id="PF12867">
    <property type="entry name" value="DinB_2"/>
    <property type="match status" value="1"/>
</dbReference>
<reference evidence="2 3" key="1">
    <citation type="submission" date="2020-10" db="EMBL/GenBank/DDBJ databases">
        <title>Ca. Dormibacterota MAGs.</title>
        <authorList>
            <person name="Montgomery K."/>
        </authorList>
    </citation>
    <scope>NUCLEOTIDE SEQUENCE [LARGE SCALE GENOMIC DNA]</scope>
    <source>
        <strain evidence="2">SC8811_S16_3</strain>
    </source>
</reference>
<evidence type="ECO:0000259" key="1">
    <source>
        <dbReference type="Pfam" id="PF12867"/>
    </source>
</evidence>
<dbReference type="SUPFAM" id="SSF109854">
    <property type="entry name" value="DinB/YfiT-like putative metalloenzymes"/>
    <property type="match status" value="1"/>
</dbReference>
<organism evidence="2 3">
    <name type="scientific">Candidatus Dormiibacter inghamiae</name>
    <dbReference type="NCBI Taxonomy" id="3127013"/>
    <lineage>
        <taxon>Bacteria</taxon>
        <taxon>Bacillati</taxon>
        <taxon>Candidatus Dormiibacterota</taxon>
        <taxon>Candidatus Dormibacteria</taxon>
        <taxon>Candidatus Dormibacterales</taxon>
        <taxon>Candidatus Dormibacteraceae</taxon>
        <taxon>Candidatus Dormiibacter</taxon>
    </lineage>
</organism>
<name>A0A934N7W4_9BACT</name>
<comment type="caution">
    <text evidence="2">The sequence shown here is derived from an EMBL/GenBank/DDBJ whole genome shotgun (WGS) entry which is preliminary data.</text>
</comment>
<dbReference type="InterPro" id="IPR024775">
    <property type="entry name" value="DinB-like"/>
</dbReference>
<accession>A0A934N7W4</accession>
<dbReference type="Proteomes" id="UP000620075">
    <property type="component" value="Unassembled WGS sequence"/>
</dbReference>
<evidence type="ECO:0000313" key="2">
    <source>
        <dbReference type="EMBL" id="MBJ7604115.1"/>
    </source>
</evidence>
<protein>
    <submittedName>
        <fullName evidence="2">DinB family protein</fullName>
    </submittedName>
</protein>
<sequence>MPDRMGSSEDLLVVLSTVADRARDLVAGLDEPRLGYRHAPALPTVREAVTSLCQAGIAVDGLLRHAYLAPEQREIPLSETLRSTPEAELSPPAAELLEAFARVRRRTIDLLRGMSPGDWRRTFLDSRDGELTLFQVCERITRQEIGRLGMLRNLVSLVPVI</sequence>
<dbReference type="AlphaFoldDB" id="A0A934N7W4"/>
<dbReference type="RefSeq" id="WP_338181207.1">
    <property type="nucleotide sequence ID" value="NZ_JAEKNQ010000053.1"/>
</dbReference>